<dbReference type="EMBL" id="LAZR01067829">
    <property type="protein sequence ID" value="KKK50817.1"/>
    <property type="molecule type" value="Genomic_DNA"/>
</dbReference>
<comment type="caution">
    <text evidence="1">The sequence shown here is derived from an EMBL/GenBank/DDBJ whole genome shotgun (WGS) entry which is preliminary data.</text>
</comment>
<sequence length="73" mass="8064">MTVGKTRALVGCQNEDCAAEVSYHLDMVRRFEGGPICSDCYDERTEAIKTLDENATCALWGELPAFTLSDLCE</sequence>
<evidence type="ECO:0000313" key="1">
    <source>
        <dbReference type="EMBL" id="KKK50817.1"/>
    </source>
</evidence>
<protein>
    <submittedName>
        <fullName evidence="1">Uncharacterized protein</fullName>
    </submittedName>
</protein>
<organism evidence="1">
    <name type="scientific">marine sediment metagenome</name>
    <dbReference type="NCBI Taxonomy" id="412755"/>
    <lineage>
        <taxon>unclassified sequences</taxon>
        <taxon>metagenomes</taxon>
        <taxon>ecological metagenomes</taxon>
    </lineage>
</organism>
<accession>A0A0F8W281</accession>
<reference evidence="1" key="1">
    <citation type="journal article" date="2015" name="Nature">
        <title>Complex archaea that bridge the gap between prokaryotes and eukaryotes.</title>
        <authorList>
            <person name="Spang A."/>
            <person name="Saw J.H."/>
            <person name="Jorgensen S.L."/>
            <person name="Zaremba-Niedzwiedzka K."/>
            <person name="Martijn J."/>
            <person name="Lind A.E."/>
            <person name="van Eijk R."/>
            <person name="Schleper C."/>
            <person name="Guy L."/>
            <person name="Ettema T.J."/>
        </authorList>
    </citation>
    <scope>NUCLEOTIDE SEQUENCE</scope>
</reference>
<name>A0A0F8W281_9ZZZZ</name>
<proteinExistence type="predicted"/>
<gene>
    <name evidence="1" type="ORF">LCGC14_3121240</name>
</gene>
<dbReference type="AlphaFoldDB" id="A0A0F8W281"/>